<keyword evidence="3 9" id="KW-0808">Transferase</keyword>
<dbReference type="NCBIfam" id="NF008427">
    <property type="entry name" value="PRK11263.1"/>
    <property type="match status" value="1"/>
</dbReference>
<keyword evidence="1 9" id="KW-1003">Cell membrane</keyword>
<dbReference type="GO" id="GO:0016740">
    <property type="term" value="F:transferase activity"/>
    <property type="evidence" value="ECO:0007669"/>
    <property type="project" value="UniProtKB-KW"/>
</dbReference>
<proteinExistence type="inferred from homology"/>
<dbReference type="RefSeq" id="WP_386669719.1">
    <property type="nucleotide sequence ID" value="NZ_JBHLTG010000003.1"/>
</dbReference>
<feature type="domain" description="PLD phosphodiesterase" evidence="10">
    <location>
        <begin position="292"/>
        <end position="319"/>
    </location>
</feature>
<evidence type="ECO:0000256" key="7">
    <source>
        <dbReference type="ARBA" id="ARBA00023209"/>
    </source>
</evidence>
<dbReference type="PROSITE" id="PS50035">
    <property type="entry name" value="PLD"/>
    <property type="match status" value="2"/>
</dbReference>
<evidence type="ECO:0000313" key="12">
    <source>
        <dbReference type="Proteomes" id="UP001589896"/>
    </source>
</evidence>
<feature type="active site" evidence="9">
    <location>
        <position position="126"/>
    </location>
</feature>
<evidence type="ECO:0000256" key="1">
    <source>
        <dbReference type="ARBA" id="ARBA00022475"/>
    </source>
</evidence>
<comment type="similarity">
    <text evidence="9">Belongs to the phospholipase D family. Cardiolipin synthase subfamily. ClsB sub-subfamily.</text>
</comment>
<evidence type="ECO:0000256" key="8">
    <source>
        <dbReference type="ARBA" id="ARBA00023264"/>
    </source>
</evidence>
<dbReference type="InterPro" id="IPR025202">
    <property type="entry name" value="PLD-like_dom"/>
</dbReference>
<dbReference type="Pfam" id="PF13091">
    <property type="entry name" value="PLDc_2"/>
    <property type="match status" value="2"/>
</dbReference>
<dbReference type="Gene3D" id="3.30.870.10">
    <property type="entry name" value="Endonuclease Chain A"/>
    <property type="match status" value="2"/>
</dbReference>
<feature type="active site" evidence="9">
    <location>
        <position position="299"/>
    </location>
</feature>
<dbReference type="SUPFAM" id="SSF56024">
    <property type="entry name" value="Phospholipase D/nuclease"/>
    <property type="match status" value="2"/>
</dbReference>
<comment type="caution">
    <text evidence="11">The sequence shown here is derived from an EMBL/GenBank/DDBJ whole genome shotgun (WGS) entry which is preliminary data.</text>
</comment>
<evidence type="ECO:0000259" key="10">
    <source>
        <dbReference type="PROSITE" id="PS50035"/>
    </source>
</evidence>
<keyword evidence="4" id="KW-0677">Repeat</keyword>
<feature type="active site" evidence="9">
    <location>
        <position position="304"/>
    </location>
</feature>
<keyword evidence="5 9" id="KW-0443">Lipid metabolism</keyword>
<dbReference type="InterPro" id="IPR030872">
    <property type="entry name" value="Cardiolipin_synth_ClsB"/>
</dbReference>
<feature type="active site" evidence="9">
    <location>
        <position position="297"/>
    </location>
</feature>
<dbReference type="InterPro" id="IPR001736">
    <property type="entry name" value="PLipase_D/transphosphatidylase"/>
</dbReference>
<comment type="function">
    <text evidence="9">Catalyzes the phosphatidyl group transfer from one phosphatidylglycerol molecule to another to form cardiolipin (CL) (diphosphatidylglycerol) and glycerol.</text>
</comment>
<dbReference type="CDD" id="cd09110">
    <property type="entry name" value="PLDc_CLS_1"/>
    <property type="match status" value="1"/>
</dbReference>
<keyword evidence="12" id="KW-1185">Reference proteome</keyword>
<keyword evidence="8 9" id="KW-1208">Phospholipid metabolism</keyword>
<dbReference type="PANTHER" id="PTHR21248:SF23">
    <property type="entry name" value="CARDIOLIPIN SYNTHASE B"/>
    <property type="match status" value="1"/>
</dbReference>
<evidence type="ECO:0000256" key="2">
    <source>
        <dbReference type="ARBA" id="ARBA00022516"/>
    </source>
</evidence>
<evidence type="ECO:0000256" key="6">
    <source>
        <dbReference type="ARBA" id="ARBA00023136"/>
    </source>
</evidence>
<sequence length="407" mass="45882">MSDRSHFDPRNVTCRWRDGNSVRLLENGDEFFPRAFEMIDRAEREVIIETFILFEDRVGLELHSRLVAAAKRGVQVHLTVDGWGSPTFSHEFVASLLDAGVRFHVFDPRPRPFGLRLYVFRRMHRKLLVIDGKHAFVGGINYSADHMLDYGPDAMQDYSVELEGPIVADIHAFATAQVCIDDEAKGVDQSDVRPCAGEARVMFVTRDNVRCRTDVERRYIQAIRHAERDVLIANAYFFPSHGLLSELRHAARRGVSVTLVVGARSDEPIATLGARALYKHLLDAGVRVLEYNVRPFHGKVAVIDDDWATVGSSNLDPLSLSLNLEANVFIRDPAFNRQLRARLDALGKAGCRRIDYGTLPHSTAWQALTGPIAYHLIRRFPRWAGLLPAHTPRSLMLRLRSTQEAAA</sequence>
<dbReference type="EC" id="2.7.8.-" evidence="9"/>
<protein>
    <recommendedName>
        <fullName evidence="9">Cardiolipin synthase B</fullName>
        <shortName evidence="9">CL synthase</shortName>
        <ecNumber evidence="9">2.7.8.-</ecNumber>
    </recommendedName>
</protein>
<feature type="domain" description="PLD phosphodiesterase" evidence="10">
    <location>
        <begin position="119"/>
        <end position="146"/>
    </location>
</feature>
<dbReference type="CDD" id="cd09159">
    <property type="entry name" value="PLDc_ybhO_like_2"/>
    <property type="match status" value="1"/>
</dbReference>
<reference evidence="11 12" key="1">
    <citation type="submission" date="2024-09" db="EMBL/GenBank/DDBJ databases">
        <authorList>
            <person name="Sun Q."/>
            <person name="Mori K."/>
        </authorList>
    </citation>
    <scope>NUCLEOTIDE SEQUENCE [LARGE SCALE GENOMIC DNA]</scope>
    <source>
        <strain evidence="11 12">KCTC 23076</strain>
    </source>
</reference>
<dbReference type="SMART" id="SM00155">
    <property type="entry name" value="PLDc"/>
    <property type="match status" value="2"/>
</dbReference>
<comment type="subcellular location">
    <subcellularLocation>
        <location evidence="9">Cell membrane</location>
        <topology evidence="9">Peripheral membrane protein</topology>
    </subcellularLocation>
</comment>
<keyword evidence="2 9" id="KW-0444">Lipid biosynthesis</keyword>
<evidence type="ECO:0000256" key="3">
    <source>
        <dbReference type="ARBA" id="ARBA00022679"/>
    </source>
</evidence>
<keyword evidence="6 9" id="KW-0472">Membrane</keyword>
<organism evidence="11 12">
    <name type="scientific">Lysobacter korlensis</name>
    <dbReference type="NCBI Taxonomy" id="553636"/>
    <lineage>
        <taxon>Bacteria</taxon>
        <taxon>Pseudomonadati</taxon>
        <taxon>Pseudomonadota</taxon>
        <taxon>Gammaproteobacteria</taxon>
        <taxon>Lysobacterales</taxon>
        <taxon>Lysobacteraceae</taxon>
        <taxon>Lysobacter</taxon>
    </lineage>
</organism>
<dbReference type="Proteomes" id="UP001589896">
    <property type="component" value="Unassembled WGS sequence"/>
</dbReference>
<comment type="catalytic activity">
    <reaction evidence="9">
        <text>2 a 1,2-diacyl-sn-glycero-3-phospho-(1'-sn-glycerol) = a cardiolipin + glycerol</text>
        <dbReference type="Rhea" id="RHEA:31451"/>
        <dbReference type="ChEBI" id="CHEBI:17754"/>
        <dbReference type="ChEBI" id="CHEBI:62237"/>
        <dbReference type="ChEBI" id="CHEBI:64716"/>
    </reaction>
</comment>
<evidence type="ECO:0000256" key="9">
    <source>
        <dbReference type="HAMAP-Rule" id="MF_01917"/>
    </source>
</evidence>
<accession>A0ABV6RRL3</accession>
<name>A0ABV6RRL3_9GAMM</name>
<feature type="active site" evidence="9">
    <location>
        <position position="124"/>
    </location>
</feature>
<dbReference type="HAMAP" id="MF_01917">
    <property type="entry name" value="Cardiolipin_synth_ClsB"/>
    <property type="match status" value="1"/>
</dbReference>
<evidence type="ECO:0000313" key="11">
    <source>
        <dbReference type="EMBL" id="MFC0679209.1"/>
    </source>
</evidence>
<evidence type="ECO:0000256" key="5">
    <source>
        <dbReference type="ARBA" id="ARBA00023098"/>
    </source>
</evidence>
<evidence type="ECO:0000256" key="4">
    <source>
        <dbReference type="ARBA" id="ARBA00022737"/>
    </source>
</evidence>
<feature type="active site" evidence="9">
    <location>
        <position position="131"/>
    </location>
</feature>
<dbReference type="EMBL" id="JBHLTG010000003">
    <property type="protein sequence ID" value="MFC0679209.1"/>
    <property type="molecule type" value="Genomic_DNA"/>
</dbReference>
<keyword evidence="7 9" id="KW-0594">Phospholipid biosynthesis</keyword>
<dbReference type="PANTHER" id="PTHR21248">
    <property type="entry name" value="CARDIOLIPIN SYNTHASE"/>
    <property type="match status" value="1"/>
</dbReference>
<gene>
    <name evidence="9 11" type="primary">clsB</name>
    <name evidence="11" type="ORF">ACFFGH_15335</name>
</gene>